<dbReference type="FunFam" id="3.40.50.300:FF:000221">
    <property type="entry name" value="Multidrug ABC transporter ATP-binding protein"/>
    <property type="match status" value="1"/>
</dbReference>
<dbReference type="GO" id="GO:0034040">
    <property type="term" value="F:ATPase-coupled lipid transmembrane transporter activity"/>
    <property type="evidence" value="ECO:0007669"/>
    <property type="project" value="TreeGrafter"/>
</dbReference>
<comment type="caution">
    <text evidence="13">The sequence shown here is derived from an EMBL/GenBank/DDBJ whole genome shotgun (WGS) entry which is preliminary data.</text>
</comment>
<dbReference type="GO" id="GO:0005524">
    <property type="term" value="F:ATP binding"/>
    <property type="evidence" value="ECO:0007669"/>
    <property type="project" value="UniProtKB-KW"/>
</dbReference>
<dbReference type="GO" id="GO:0016887">
    <property type="term" value="F:ATP hydrolysis activity"/>
    <property type="evidence" value="ECO:0007669"/>
    <property type="project" value="InterPro"/>
</dbReference>
<organism evidence="13 14">
    <name type="scientific">Reticulibacter mediterranei</name>
    <dbReference type="NCBI Taxonomy" id="2778369"/>
    <lineage>
        <taxon>Bacteria</taxon>
        <taxon>Bacillati</taxon>
        <taxon>Chloroflexota</taxon>
        <taxon>Ktedonobacteria</taxon>
        <taxon>Ktedonobacterales</taxon>
        <taxon>Reticulibacteraceae</taxon>
        <taxon>Reticulibacter</taxon>
    </lineage>
</organism>
<dbReference type="Proteomes" id="UP000597444">
    <property type="component" value="Unassembled WGS sequence"/>
</dbReference>
<dbReference type="InterPro" id="IPR017871">
    <property type="entry name" value="ABC_transporter-like_CS"/>
</dbReference>
<dbReference type="SUPFAM" id="SSF52540">
    <property type="entry name" value="P-loop containing nucleoside triphosphate hydrolases"/>
    <property type="match status" value="1"/>
</dbReference>
<dbReference type="Pfam" id="PF00005">
    <property type="entry name" value="ABC_tran"/>
    <property type="match status" value="1"/>
</dbReference>
<evidence type="ECO:0000256" key="4">
    <source>
        <dbReference type="ARBA" id="ARBA00022692"/>
    </source>
</evidence>
<keyword evidence="6" id="KW-0067">ATP-binding</keyword>
<sequence>MHKLRDWSHFLRDMVKLTGQMMALAWRALPLCFVIQLGLELLQGGIPLASAWLSKGIFDALGQGLHGQPFARLLPTLIFLLATQTVVFVLGQTIAPLNRFVSSELDRGLTLQIRETLFRKISGLVGISYFEDPEFYNKMELASSRAQFAPSQALQILGTLIQQGMTLLSFVGTLLAFNPLLALSISIAILPEIIVQLKFSRQRFGIAMLNSPRARRASYYGRLLSWTMFAKELRLFNLGEYFLRKFLDMTREIQHNEREQQKRELRWQGGLTLLGSLVSSAAFVVVISSAFSGRISLGDVVLYTSAVSSVQSALSILINTMAHTNDSVLFFRLYTDILKLEQPLAISTQTQPVPPLSKGITLRNISFRYSEQHPWILQNVNLFLPAGKCLALVGLNGAGKTTLVKLLTRLYDPTEGEILWDGIDIRTFDPQGFRYHLSTIFQDFARYELTAHENIALGGIEQIEATDKIEQAALKAGIHERIKALPDGYQTILSRWMAEEKKAGADLSGGEWQKLALARMLMRESDFLILDEPSAALDAQAEHELYCHFREMMRDRTSLLITHRFSTIRMADSIAVIEQGQISEYGTHDELLALSGTYAQLYTTQAEKYSLHGAPSPEPKSREREKRTETETTERERVNANRKPASPGDAQRANSLQ</sequence>
<dbReference type="GO" id="GO:0140359">
    <property type="term" value="F:ABC-type transporter activity"/>
    <property type="evidence" value="ECO:0007669"/>
    <property type="project" value="InterPro"/>
</dbReference>
<dbReference type="Gene3D" id="3.40.50.300">
    <property type="entry name" value="P-loop containing nucleotide triphosphate hydrolases"/>
    <property type="match status" value="1"/>
</dbReference>
<evidence type="ECO:0000259" key="11">
    <source>
        <dbReference type="PROSITE" id="PS50893"/>
    </source>
</evidence>
<keyword evidence="8 10" id="KW-0472">Membrane</keyword>
<dbReference type="PROSITE" id="PS00211">
    <property type="entry name" value="ABC_TRANSPORTER_1"/>
    <property type="match status" value="1"/>
</dbReference>
<keyword evidence="3" id="KW-1003">Cell membrane</keyword>
<dbReference type="InterPro" id="IPR003593">
    <property type="entry name" value="AAA+_ATPase"/>
</dbReference>
<dbReference type="PANTHER" id="PTHR24221">
    <property type="entry name" value="ATP-BINDING CASSETTE SUB-FAMILY B"/>
    <property type="match status" value="1"/>
</dbReference>
<evidence type="ECO:0000256" key="5">
    <source>
        <dbReference type="ARBA" id="ARBA00022741"/>
    </source>
</evidence>
<dbReference type="AlphaFoldDB" id="A0A8J3IXW9"/>
<dbReference type="GO" id="GO:0005886">
    <property type="term" value="C:plasma membrane"/>
    <property type="evidence" value="ECO:0007669"/>
    <property type="project" value="UniProtKB-SubCell"/>
</dbReference>
<evidence type="ECO:0000256" key="3">
    <source>
        <dbReference type="ARBA" id="ARBA00022475"/>
    </source>
</evidence>
<keyword evidence="2" id="KW-0813">Transport</keyword>
<dbReference type="InterPro" id="IPR003439">
    <property type="entry name" value="ABC_transporter-like_ATP-bd"/>
</dbReference>
<reference evidence="13" key="1">
    <citation type="submission" date="2020-10" db="EMBL/GenBank/DDBJ databases">
        <title>Taxonomic study of unclassified bacteria belonging to the class Ktedonobacteria.</title>
        <authorList>
            <person name="Yabe S."/>
            <person name="Wang C.M."/>
            <person name="Zheng Y."/>
            <person name="Sakai Y."/>
            <person name="Cavaletti L."/>
            <person name="Monciardini P."/>
            <person name="Donadio S."/>
        </authorList>
    </citation>
    <scope>NUCLEOTIDE SEQUENCE</scope>
    <source>
        <strain evidence="13">ID150040</strain>
    </source>
</reference>
<name>A0A8J3IXW9_9CHLR</name>
<feature type="compositionally biased region" description="Basic and acidic residues" evidence="9">
    <location>
        <begin position="619"/>
        <end position="639"/>
    </location>
</feature>
<evidence type="ECO:0000256" key="9">
    <source>
        <dbReference type="SAM" id="MobiDB-lite"/>
    </source>
</evidence>
<accession>A0A8J3IXW9</accession>
<dbReference type="Gene3D" id="1.20.1560.10">
    <property type="entry name" value="ABC transporter type 1, transmembrane domain"/>
    <property type="match status" value="1"/>
</dbReference>
<dbReference type="InterPro" id="IPR011527">
    <property type="entry name" value="ABC1_TM_dom"/>
</dbReference>
<dbReference type="InterPro" id="IPR039421">
    <property type="entry name" value="Type_1_exporter"/>
</dbReference>
<dbReference type="SUPFAM" id="SSF90123">
    <property type="entry name" value="ABC transporter transmembrane region"/>
    <property type="match status" value="1"/>
</dbReference>
<evidence type="ECO:0000256" key="6">
    <source>
        <dbReference type="ARBA" id="ARBA00022840"/>
    </source>
</evidence>
<proteinExistence type="predicted"/>
<evidence type="ECO:0000256" key="2">
    <source>
        <dbReference type="ARBA" id="ARBA00022448"/>
    </source>
</evidence>
<feature type="domain" description="ABC transporter" evidence="11">
    <location>
        <begin position="360"/>
        <end position="604"/>
    </location>
</feature>
<evidence type="ECO:0000259" key="12">
    <source>
        <dbReference type="PROSITE" id="PS50929"/>
    </source>
</evidence>
<feature type="region of interest" description="Disordered" evidence="9">
    <location>
        <begin position="609"/>
        <end position="657"/>
    </location>
</feature>
<dbReference type="PROSITE" id="PS50929">
    <property type="entry name" value="ABC_TM1F"/>
    <property type="match status" value="1"/>
</dbReference>
<dbReference type="PROSITE" id="PS50893">
    <property type="entry name" value="ABC_TRANSPORTER_2"/>
    <property type="match status" value="1"/>
</dbReference>
<keyword evidence="7 10" id="KW-1133">Transmembrane helix</keyword>
<evidence type="ECO:0000313" key="13">
    <source>
        <dbReference type="EMBL" id="GHP00499.1"/>
    </source>
</evidence>
<feature type="domain" description="ABC transmembrane type-1" evidence="12">
    <location>
        <begin position="41"/>
        <end position="326"/>
    </location>
</feature>
<comment type="subcellular location">
    <subcellularLocation>
        <location evidence="1">Cell membrane</location>
        <topology evidence="1">Multi-pass membrane protein</topology>
    </subcellularLocation>
</comment>
<dbReference type="PANTHER" id="PTHR24221:SF646">
    <property type="entry name" value="HAEMOLYSIN SECRETION ATP-BINDING PROTEIN"/>
    <property type="match status" value="1"/>
</dbReference>
<dbReference type="EMBL" id="BNJK01000002">
    <property type="protein sequence ID" value="GHP00499.1"/>
    <property type="molecule type" value="Genomic_DNA"/>
</dbReference>
<evidence type="ECO:0000256" key="10">
    <source>
        <dbReference type="SAM" id="Phobius"/>
    </source>
</evidence>
<evidence type="ECO:0000256" key="1">
    <source>
        <dbReference type="ARBA" id="ARBA00004651"/>
    </source>
</evidence>
<evidence type="ECO:0000256" key="7">
    <source>
        <dbReference type="ARBA" id="ARBA00022989"/>
    </source>
</evidence>
<keyword evidence="4 10" id="KW-0812">Transmembrane</keyword>
<feature type="transmembrane region" description="Helical" evidence="10">
    <location>
        <begin position="70"/>
        <end position="90"/>
    </location>
</feature>
<dbReference type="RefSeq" id="WP_220210993.1">
    <property type="nucleotide sequence ID" value="NZ_BNJK01000002.1"/>
</dbReference>
<dbReference type="SMART" id="SM00382">
    <property type="entry name" value="AAA"/>
    <property type="match status" value="1"/>
</dbReference>
<gene>
    <name evidence="13" type="ORF">KSF_105460</name>
</gene>
<keyword evidence="5" id="KW-0547">Nucleotide-binding</keyword>
<evidence type="ECO:0000256" key="8">
    <source>
        <dbReference type="ARBA" id="ARBA00023136"/>
    </source>
</evidence>
<dbReference type="InterPro" id="IPR036640">
    <property type="entry name" value="ABC1_TM_sf"/>
</dbReference>
<keyword evidence="14" id="KW-1185">Reference proteome</keyword>
<protein>
    <submittedName>
        <fullName evidence="13">Multidrug ABC transporter permease</fullName>
    </submittedName>
</protein>
<dbReference type="InterPro" id="IPR027417">
    <property type="entry name" value="P-loop_NTPase"/>
</dbReference>
<evidence type="ECO:0000313" key="14">
    <source>
        <dbReference type="Proteomes" id="UP000597444"/>
    </source>
</evidence>